<dbReference type="InterPro" id="IPR012347">
    <property type="entry name" value="Ferritin-like"/>
</dbReference>
<evidence type="ECO:0000313" key="1">
    <source>
        <dbReference type="EMBL" id="WGL94890.1"/>
    </source>
</evidence>
<dbReference type="PANTHER" id="PTHR42637:SF1">
    <property type="entry name" value="TRNA 2-(METHYLSULFANYL)-N(6)-ISOPENTENYLADENOSINE(37) HYDROXYLASE"/>
    <property type="match status" value="1"/>
</dbReference>
<evidence type="ECO:0000313" key="2">
    <source>
        <dbReference type="Proteomes" id="UP001177597"/>
    </source>
</evidence>
<dbReference type="InterPro" id="IPR010386">
    <property type="entry name" value="tRNA-Hydrxlase_MiaE"/>
</dbReference>
<dbReference type="Proteomes" id="UP001177597">
    <property type="component" value="Chromosome"/>
</dbReference>
<proteinExistence type="predicted"/>
<gene>
    <name evidence="1" type="primary">miaE</name>
    <name evidence="1" type="ORF">QE207_14550</name>
</gene>
<dbReference type="SUPFAM" id="SSF47240">
    <property type="entry name" value="Ferritin-like"/>
    <property type="match status" value="1"/>
</dbReference>
<organism evidence="1 2">
    <name type="scientific">Arsenophonus nasoniae</name>
    <name type="common">son-killer infecting Nasonia vitripennis</name>
    <dbReference type="NCBI Taxonomy" id="638"/>
    <lineage>
        <taxon>Bacteria</taxon>
        <taxon>Pseudomonadati</taxon>
        <taxon>Pseudomonadota</taxon>
        <taxon>Gammaproteobacteria</taxon>
        <taxon>Enterobacterales</taxon>
        <taxon>Morganellaceae</taxon>
        <taxon>Arsenophonus</taxon>
    </lineage>
</organism>
<dbReference type="RefSeq" id="WP_280629037.1">
    <property type="nucleotide sequence ID" value="NZ_CP123498.1"/>
</dbReference>
<name>A0AA95K3E0_9GAMM</name>
<accession>A0AA95K3E0</accession>
<dbReference type="AlphaFoldDB" id="A0AA95K3E0"/>
<protein>
    <submittedName>
        <fullName evidence="1">tRNA isopentenyl-2-thiomethyl-A-37 hydroxylase MiaE</fullName>
    </submittedName>
</protein>
<reference evidence="1" key="1">
    <citation type="submission" date="2023-04" db="EMBL/GenBank/DDBJ databases">
        <title>Genome dynamics across the evolutionary transition to endosymbiosis.</title>
        <authorList>
            <person name="Siozios S."/>
            <person name="Nadal-Jimenez P."/>
            <person name="Azagi T."/>
            <person name="Sprong H."/>
            <person name="Frost C.L."/>
            <person name="Parratt S.R."/>
            <person name="Taylor G."/>
            <person name="Brettell L."/>
            <person name="Lew K.C."/>
            <person name="Croft L."/>
            <person name="King K.C."/>
            <person name="Brockhurst M.A."/>
            <person name="Hypsa V."/>
            <person name="Novakova E."/>
            <person name="Darby A.C."/>
            <person name="Hurst G.D.D."/>
        </authorList>
    </citation>
    <scope>NUCLEOTIDE SEQUENCE</scope>
    <source>
        <strain evidence="1">AIh</strain>
    </source>
</reference>
<dbReference type="EMBL" id="CP123498">
    <property type="protein sequence ID" value="WGL94890.1"/>
    <property type="molecule type" value="Genomic_DNA"/>
</dbReference>
<sequence length="100" mass="11330">MSQAGIDKASQPENLAIILCDHLLCELKAAQSAMLLLRKYAVDEQSSNTLLQWLQLFENFAYKKIANIDTLKGQIDTVAKIRALIIFPNDLINARQYECF</sequence>
<dbReference type="Gene3D" id="1.20.1260.10">
    <property type="match status" value="1"/>
</dbReference>
<dbReference type="InterPro" id="IPR009078">
    <property type="entry name" value="Ferritin-like_SF"/>
</dbReference>
<dbReference type="GO" id="GO:0045301">
    <property type="term" value="F:tRNA 2-(methylsulfanyl)-N(6)-isopentenyladenosine(37) hydroxylase activity"/>
    <property type="evidence" value="ECO:0007669"/>
    <property type="project" value="InterPro"/>
</dbReference>
<dbReference type="PANTHER" id="PTHR42637">
    <property type="entry name" value="TRNA-(MS[2]IO[6]A)-HYDROXYLASE"/>
    <property type="match status" value="1"/>
</dbReference>
<dbReference type="GO" id="GO:0006400">
    <property type="term" value="P:tRNA modification"/>
    <property type="evidence" value="ECO:0007669"/>
    <property type="project" value="InterPro"/>
</dbReference>
<dbReference type="Pfam" id="PF06175">
    <property type="entry name" value="MiaE"/>
    <property type="match status" value="1"/>
</dbReference>